<sequence length="1676" mass="198093">MYINKIDDIIDKIIDDFYINTFVEKKNDKLLSETNFVKFQKEINEIFIDYNKTINISQLRDIIKNEDNIVTILGIVKRYIAYYFFLFLGTFYQGTLDNYTNNLIEFSKNQIGFNYKIQNFFNSENNSTLIGYHAQIKNIYTILETETGQISQIIKKPEMKSAVEFLNLLGQEFINSNFRLENLNNNKKDQAHNIVKTLIILELYRKNEKKDVFNILESIDKEDGEYIFIEIVVPKKRYIDYNSVENILTKREIVRGLTNEFWNFIIDNEEKITITQDSIDDRLLMLINSGIVIPIVDDFLLYHKDSEKYDKNVDPSKIKKKEDTKIRYIINKIDSTSEYYSDSVKKDEKLRSNIKKNFFQPLMDRKAILMNNNEELKIITKFMNVGKKSVENSDYFNDLMNYRTYPYINFRDFEKYGFSMVLNKTIDILRLTSIEKTGDFKQNNKNPIQLRIGSKDQLVNIVGFFIPTNRKDMNCLKVRDIINIKTLDNENQNGFNLTLKYLQKAVIENKSHNSSVYWLFDLNTDNIKLDTYEQGTKMTPQEQIKLIVNKLYDEILSGIYYQILKKLELSKEWEIQKALKIVKQVENRTIQIPRNSDLYNDLENEIFFNKSIKIEPEYDVKEDIFFGLTGDIIKLEHAPPLPKPRIQTIRIDTSNINTVKNEYTEIETVEGVCQHNITWEYISMLRKKNPGKYTDLLYEFIQQYVIENNDQDYVCKSCGTLLNIKKYIIDGEYDGDTQKFVTYSMPMEVSLEDIPEYEKYRTSIRNMDKLAERIAVIGNIPYFIGTTLSIKWRRKAVIKDVIDLLLINNRILKKNFKERNEMSSKQYGISRDLSNLFVFELDNDIFKFSSKEKDYYKPIKQNNILSYIIILLILEINESQLTFMTGDKKGICNYPVFEKYGHVLFDGLKIRKNRDGDIDNIKNYRVLCYILYIISCMITKYNMWFFDNEDAKKKKFNPVVQKSVIHTVIDLLNSVIENSAIKDVHYIYEIITTRFFKKLTSMFNNDDLIKKFSSESDKISVASDKKTYILTKYEPIILPGRFIPHQFEDAKYLFCRLPKYFIPKRDTFVQKYNDISNITNCPEGSFHSWKTKGSDFVCEICQTNLNDLKFDAKLSEQIYINFKYSRLQKLAQKYCVQGSLHSYSFDDNTKITICSKCNKDENYKCPRTELDQLEANLLKGKSVVNKTDNTLIEKENEQEHKDNLYKKQVVDTLLESYKKNVTKDNMYKYIDELINEIQYSIGTESGFGNDVFLKDNVYIIDHDHLGYPYDKPIVITDKDNLIKYKQNHPFYKTDVLYYTSTKTGRIDVFYDATTLILLGYKEASKEFVSSVRPDKKLKINYSIYNKLKIMGYESKFIVLKDKLDEIIDKYIGLDSYNIKSEYLFTKDDAFKQLFQELVRTRIVNLKKVIYEFQRFMNRIKNGYVTDTSKKKESDEENEKQEEEEVNTIEIVTNKYSKKLFNMNLYDQNKKHKIFKHWKAVSSQLQTDNLTDLNLNIDTESNLIDSEDINIYDLNGNLLLYYIVSEMHKLLIYNTNKVLRSNIIAFLIEFINIMFDMFNIESKINNHDIKRFIMSLKSSLYIQDIENLISGETVGIYQEYNDPDDKQTEEEVDAETDAKEEADALDIDEELDFGDDPNEDGFDWASRYEYAYEDTEKYPKDNPENTFWEPTIPNPYD</sequence>
<reference evidence="2" key="1">
    <citation type="journal article" date="2017" name="Science">
        <title>Giant viruses with an expanded complement of translation system components.</title>
        <authorList>
            <person name="Schulz F."/>
            <person name="Yutin N."/>
            <person name="Ivanova N.N."/>
            <person name="Ortega D.R."/>
            <person name="Lee T.K."/>
            <person name="Vierheilig J."/>
            <person name="Daims H."/>
            <person name="Horn M."/>
            <person name="Wagner M."/>
            <person name="Jensen G.J."/>
            <person name="Kyrpides N.C."/>
            <person name="Koonin E.V."/>
            <person name="Woyke T."/>
        </authorList>
    </citation>
    <scope>NUCLEOTIDE SEQUENCE</scope>
    <source>
        <strain evidence="2">CTV1</strain>
    </source>
</reference>
<dbReference type="PROSITE" id="PS00819">
    <property type="entry name" value="DPS_2"/>
    <property type="match status" value="1"/>
</dbReference>
<feature type="region of interest" description="Disordered" evidence="1">
    <location>
        <begin position="1601"/>
        <end position="1641"/>
    </location>
</feature>
<gene>
    <name evidence="2" type="ORF">Catovirus_2_323</name>
</gene>
<organism evidence="2">
    <name type="scientific">Catovirus CTV1</name>
    <dbReference type="NCBI Taxonomy" id="1977631"/>
    <lineage>
        <taxon>Viruses</taxon>
        <taxon>Varidnaviria</taxon>
        <taxon>Bamfordvirae</taxon>
        <taxon>Nucleocytoviricota</taxon>
        <taxon>Megaviricetes</taxon>
        <taxon>Imitervirales</taxon>
        <taxon>Mimiviridae</taxon>
        <taxon>Klosneuvirinae</taxon>
        <taxon>Catovirus</taxon>
    </lineage>
</organism>
<feature type="region of interest" description="Disordered" evidence="1">
    <location>
        <begin position="1654"/>
        <end position="1676"/>
    </location>
</feature>
<dbReference type="EMBL" id="KY684084">
    <property type="protein sequence ID" value="ARF09374.1"/>
    <property type="molecule type" value="Genomic_DNA"/>
</dbReference>
<evidence type="ECO:0000313" key="2">
    <source>
        <dbReference type="EMBL" id="ARF09374.1"/>
    </source>
</evidence>
<dbReference type="InterPro" id="IPR023188">
    <property type="entry name" value="DPS_DNA-bd_CS"/>
</dbReference>
<feature type="compositionally biased region" description="Acidic residues" evidence="1">
    <location>
        <begin position="1622"/>
        <end position="1641"/>
    </location>
</feature>
<dbReference type="GO" id="GO:0016722">
    <property type="term" value="F:oxidoreductase activity, acting on metal ions"/>
    <property type="evidence" value="ECO:0007669"/>
    <property type="project" value="InterPro"/>
</dbReference>
<name>A0A1V0SCL6_9VIRU</name>
<protein>
    <submittedName>
        <fullName evidence="2">Uncharacterized protein</fullName>
    </submittedName>
</protein>
<proteinExistence type="predicted"/>
<evidence type="ECO:0000256" key="1">
    <source>
        <dbReference type="SAM" id="MobiDB-lite"/>
    </source>
</evidence>
<accession>A0A1V0SCL6</accession>